<keyword evidence="1" id="KW-0472">Membrane</keyword>
<keyword evidence="1" id="KW-0812">Transmembrane</keyword>
<keyword evidence="1" id="KW-1133">Transmembrane helix</keyword>
<proteinExistence type="predicted"/>
<accession>A0A2N9L647</accession>
<gene>
    <name evidence="2" type="ORF">SBA5_170027</name>
</gene>
<feature type="transmembrane region" description="Helical" evidence="1">
    <location>
        <begin position="188"/>
        <end position="207"/>
    </location>
</feature>
<feature type="transmembrane region" description="Helical" evidence="1">
    <location>
        <begin position="227"/>
        <end position="246"/>
    </location>
</feature>
<reference evidence="3" key="1">
    <citation type="submission" date="2018-02" db="EMBL/GenBank/DDBJ databases">
        <authorList>
            <person name="Hausmann B."/>
        </authorList>
    </citation>
    <scope>NUCLEOTIDE SEQUENCE [LARGE SCALE GENOMIC DNA]</scope>
    <source>
        <strain evidence="3">Peat soil MAG SbA5</strain>
    </source>
</reference>
<evidence type="ECO:0000256" key="1">
    <source>
        <dbReference type="SAM" id="Phobius"/>
    </source>
</evidence>
<evidence type="ECO:0000313" key="2">
    <source>
        <dbReference type="EMBL" id="SPE18776.1"/>
    </source>
</evidence>
<protein>
    <submittedName>
        <fullName evidence="2">Putative membrane protein</fullName>
    </submittedName>
</protein>
<evidence type="ECO:0000313" key="3">
    <source>
        <dbReference type="Proteomes" id="UP000239735"/>
    </source>
</evidence>
<sequence>MELLDRYLQAVKRHLPWERQDDIIAELRANLEAQLEDKEAEMGRPLTKEEAEAWLKQIGSPIQVAARYQRQQYLIGPAVFPTYWFVLRLAITWGAIIYSIAKAVDIAAHGLGAEAIVSAVIYLPWVLLINAAIVTLVFAAIEQVGVRYPGKCVPFAPMAPAWSPSGLPPMGVDEANKPRSFAKASAEVIFGFLFLGWLLLVPHYPYLMFGPGAWYLRLPYQLAPVWLSFYWCLVGINIFELTWKIVDLARGAWQRPKSRAKHLSMHTLSLIPLSVLLAAPDHMLFLLKKPEDAVTLGGALASANKGVHLALTIALAIVVLQLVWGAGKMGVEAWRNRVAAMR</sequence>
<dbReference type="OrthoDB" id="116789at2"/>
<feature type="transmembrane region" description="Helical" evidence="1">
    <location>
        <begin position="121"/>
        <end position="141"/>
    </location>
</feature>
<feature type="transmembrane region" description="Helical" evidence="1">
    <location>
        <begin position="78"/>
        <end position="101"/>
    </location>
</feature>
<dbReference type="Proteomes" id="UP000239735">
    <property type="component" value="Unassembled WGS sequence"/>
</dbReference>
<dbReference type="AlphaFoldDB" id="A0A2N9L647"/>
<name>A0A2N9L647_9BACT</name>
<feature type="transmembrane region" description="Helical" evidence="1">
    <location>
        <begin position="307"/>
        <end position="327"/>
    </location>
</feature>
<feature type="transmembrane region" description="Helical" evidence="1">
    <location>
        <begin position="267"/>
        <end position="287"/>
    </location>
</feature>
<organism evidence="2 3">
    <name type="scientific">Candidatus Sulfuritelmatomonas gaucii</name>
    <dbReference type="NCBI Taxonomy" id="2043161"/>
    <lineage>
        <taxon>Bacteria</taxon>
        <taxon>Pseudomonadati</taxon>
        <taxon>Acidobacteriota</taxon>
        <taxon>Terriglobia</taxon>
        <taxon>Terriglobales</taxon>
        <taxon>Acidobacteriaceae</taxon>
        <taxon>Candidatus Sulfuritelmatomonas</taxon>
    </lineage>
</organism>
<dbReference type="Pfam" id="PF22564">
    <property type="entry name" value="HAAS"/>
    <property type="match status" value="1"/>
</dbReference>
<dbReference type="EMBL" id="OKRB01000072">
    <property type="protein sequence ID" value="SPE18776.1"/>
    <property type="molecule type" value="Genomic_DNA"/>
</dbReference>